<dbReference type="NCBIfam" id="TIGR00060">
    <property type="entry name" value="L18_bact"/>
    <property type="match status" value="1"/>
</dbReference>
<evidence type="ECO:0000256" key="4">
    <source>
        <dbReference type="ARBA" id="ARBA00022980"/>
    </source>
</evidence>
<dbReference type="InterPro" id="IPR005484">
    <property type="entry name" value="Ribosomal_uL18_bac/plant/anim"/>
</dbReference>
<dbReference type="GO" id="GO:0022625">
    <property type="term" value="C:cytosolic large ribosomal subunit"/>
    <property type="evidence" value="ECO:0007669"/>
    <property type="project" value="TreeGrafter"/>
</dbReference>
<dbReference type="AlphaFoldDB" id="A0A3B1C1Y6"/>
<proteinExistence type="inferred from homology"/>
<dbReference type="Pfam" id="PF00861">
    <property type="entry name" value="Ribosomal_L18p"/>
    <property type="match status" value="1"/>
</dbReference>
<keyword evidence="2" id="KW-0699">rRNA-binding</keyword>
<dbReference type="EMBL" id="UOGE01000027">
    <property type="protein sequence ID" value="VAX17818.1"/>
    <property type="molecule type" value="Genomic_DNA"/>
</dbReference>
<dbReference type="InterPro" id="IPR004389">
    <property type="entry name" value="Ribosomal_uL18_bac-type"/>
</dbReference>
<keyword evidence="3" id="KW-0694">RNA-binding</keyword>
<dbReference type="PANTHER" id="PTHR12899:SF3">
    <property type="entry name" value="LARGE RIBOSOMAL SUBUNIT PROTEIN UL18M"/>
    <property type="match status" value="1"/>
</dbReference>
<evidence type="ECO:0000256" key="1">
    <source>
        <dbReference type="ARBA" id="ARBA00007116"/>
    </source>
</evidence>
<dbReference type="GO" id="GO:0008097">
    <property type="term" value="F:5S rRNA binding"/>
    <property type="evidence" value="ECO:0007669"/>
    <property type="project" value="TreeGrafter"/>
</dbReference>
<evidence type="ECO:0000256" key="5">
    <source>
        <dbReference type="ARBA" id="ARBA00023274"/>
    </source>
</evidence>
<sequence length="118" mass="13053">MRLDKKLKRLKSRKARIRKKIGGTADRPRVSVYLSNRNIFAQLIDDKAGRTIVSASTKDKDAGATGKNRDAATWVGSAISEKALNVGIKQVVFDRNGKRYHGKVKGLADAMREKGLML</sequence>
<reference evidence="6" key="1">
    <citation type="submission" date="2018-06" db="EMBL/GenBank/DDBJ databases">
        <authorList>
            <person name="Zhirakovskaya E."/>
        </authorList>
    </citation>
    <scope>NUCLEOTIDE SEQUENCE</scope>
</reference>
<dbReference type="FunFam" id="3.30.420.100:FF:000001">
    <property type="entry name" value="50S ribosomal protein L18"/>
    <property type="match status" value="1"/>
</dbReference>
<evidence type="ECO:0000313" key="6">
    <source>
        <dbReference type="EMBL" id="VAX17818.1"/>
    </source>
</evidence>
<gene>
    <name evidence="6" type="ORF">MNBD_NITROSPINAE02-549</name>
</gene>
<dbReference type="GO" id="GO:0006412">
    <property type="term" value="P:translation"/>
    <property type="evidence" value="ECO:0007669"/>
    <property type="project" value="InterPro"/>
</dbReference>
<dbReference type="Gene3D" id="3.30.420.100">
    <property type="match status" value="1"/>
</dbReference>
<dbReference type="SUPFAM" id="SSF53137">
    <property type="entry name" value="Translational machinery components"/>
    <property type="match status" value="1"/>
</dbReference>
<dbReference type="GO" id="GO:0003735">
    <property type="term" value="F:structural constituent of ribosome"/>
    <property type="evidence" value="ECO:0007669"/>
    <property type="project" value="InterPro"/>
</dbReference>
<organism evidence="6">
    <name type="scientific">hydrothermal vent metagenome</name>
    <dbReference type="NCBI Taxonomy" id="652676"/>
    <lineage>
        <taxon>unclassified sequences</taxon>
        <taxon>metagenomes</taxon>
        <taxon>ecological metagenomes</taxon>
    </lineage>
</organism>
<evidence type="ECO:0000256" key="3">
    <source>
        <dbReference type="ARBA" id="ARBA00022884"/>
    </source>
</evidence>
<dbReference type="HAMAP" id="MF_01337_B">
    <property type="entry name" value="Ribosomal_uL18_B"/>
    <property type="match status" value="1"/>
</dbReference>
<accession>A0A3B1C1Y6</accession>
<dbReference type="InterPro" id="IPR057268">
    <property type="entry name" value="Ribosomal_L18"/>
</dbReference>
<protein>
    <submittedName>
        <fullName evidence="6">LSU ribosomal protein L18p (L5e)</fullName>
    </submittedName>
</protein>
<dbReference type="PANTHER" id="PTHR12899">
    <property type="entry name" value="39S RIBOSOMAL PROTEIN L18, MITOCHONDRIAL"/>
    <property type="match status" value="1"/>
</dbReference>
<evidence type="ECO:0000256" key="2">
    <source>
        <dbReference type="ARBA" id="ARBA00022730"/>
    </source>
</evidence>
<keyword evidence="5" id="KW-0687">Ribonucleoprotein</keyword>
<dbReference type="CDD" id="cd00432">
    <property type="entry name" value="Ribosomal_L18_L5e"/>
    <property type="match status" value="1"/>
</dbReference>
<comment type="similarity">
    <text evidence="1">Belongs to the universal ribosomal protein uL18 family.</text>
</comment>
<name>A0A3B1C1Y6_9ZZZZ</name>
<keyword evidence="4 6" id="KW-0689">Ribosomal protein</keyword>